<reference evidence="2 3" key="1">
    <citation type="submission" date="2018-06" db="EMBL/GenBank/DDBJ databases">
        <title>Extensive metabolic versatility and redundancy in microbially diverse, dynamic hydrothermal sediments.</title>
        <authorList>
            <person name="Dombrowski N."/>
            <person name="Teske A."/>
            <person name="Baker B.J."/>
        </authorList>
    </citation>
    <scope>NUCLEOTIDE SEQUENCE [LARGE SCALE GENOMIC DNA]</scope>
    <source>
        <strain evidence="2">B79_G16</strain>
    </source>
</reference>
<evidence type="ECO:0000313" key="3">
    <source>
        <dbReference type="Proteomes" id="UP000281261"/>
    </source>
</evidence>
<feature type="transmembrane region" description="Helical" evidence="1">
    <location>
        <begin position="85"/>
        <end position="107"/>
    </location>
</feature>
<keyword evidence="1" id="KW-0472">Membrane</keyword>
<evidence type="ECO:0000256" key="1">
    <source>
        <dbReference type="SAM" id="Phobius"/>
    </source>
</evidence>
<name>A0A420ZAV9_UNCK3</name>
<dbReference type="Proteomes" id="UP000281261">
    <property type="component" value="Unassembled WGS sequence"/>
</dbReference>
<organism evidence="2 3">
    <name type="scientific">candidate division Kazan bacterium</name>
    <dbReference type="NCBI Taxonomy" id="2202143"/>
    <lineage>
        <taxon>Bacteria</taxon>
        <taxon>Bacteria division Kazan-3B-28</taxon>
    </lineage>
</organism>
<feature type="transmembrane region" description="Helical" evidence="1">
    <location>
        <begin position="17"/>
        <end position="35"/>
    </location>
</feature>
<dbReference type="AlphaFoldDB" id="A0A420ZAV9"/>
<keyword evidence="1" id="KW-0812">Transmembrane</keyword>
<comment type="caution">
    <text evidence="2">The sequence shown here is derived from an EMBL/GenBank/DDBJ whole genome shotgun (WGS) entry which is preliminary data.</text>
</comment>
<protein>
    <submittedName>
        <fullName evidence="2">Uncharacterized protein</fullName>
    </submittedName>
</protein>
<dbReference type="EMBL" id="QMNG01000128">
    <property type="protein sequence ID" value="RLC35741.1"/>
    <property type="molecule type" value="Genomic_DNA"/>
</dbReference>
<keyword evidence="1" id="KW-1133">Transmembrane helix</keyword>
<gene>
    <name evidence="2" type="ORF">DRH29_05895</name>
</gene>
<accession>A0A420ZAV9</accession>
<sequence length="114" mass="13199">MNKETIKQFLKPDWRKILLTVVITIFSYIPFICPSPPPDLFVKPPQCYPVITLFLELLISLYYSLGLPGERGSIMVPRDISNIVLYMFLAIEAIVIYLLSCLIIFIFDKLRSKK</sequence>
<proteinExistence type="predicted"/>
<evidence type="ECO:0000313" key="2">
    <source>
        <dbReference type="EMBL" id="RLC35741.1"/>
    </source>
</evidence>